<feature type="domain" description="4Fe-4S ferredoxin-type" evidence="7">
    <location>
        <begin position="45"/>
        <end position="77"/>
    </location>
</feature>
<dbReference type="Pfam" id="PF13247">
    <property type="entry name" value="Fer4_11"/>
    <property type="match status" value="1"/>
</dbReference>
<feature type="domain" description="4Fe-4S ferredoxin-type" evidence="7">
    <location>
        <begin position="5"/>
        <end position="35"/>
    </location>
</feature>
<dbReference type="SUPFAM" id="SSF54862">
    <property type="entry name" value="4Fe-4S ferredoxins"/>
    <property type="match status" value="1"/>
</dbReference>
<dbReference type="Proteomes" id="UP000769766">
    <property type="component" value="Unassembled WGS sequence"/>
</dbReference>
<evidence type="ECO:0000313" key="9">
    <source>
        <dbReference type="Proteomes" id="UP000769766"/>
    </source>
</evidence>
<accession>A0A932FVR3</accession>
<dbReference type="PROSITE" id="PS00198">
    <property type="entry name" value="4FE4S_FER_1"/>
    <property type="match status" value="1"/>
</dbReference>
<dbReference type="PANTHER" id="PTHR42859">
    <property type="entry name" value="OXIDOREDUCTASE"/>
    <property type="match status" value="1"/>
</dbReference>
<name>A0A932FVR3_UNCTE</name>
<keyword evidence="5" id="KW-0408">Iron</keyword>
<evidence type="ECO:0000259" key="7">
    <source>
        <dbReference type="PROSITE" id="PS51379"/>
    </source>
</evidence>
<dbReference type="AlphaFoldDB" id="A0A932FVR3"/>
<dbReference type="CDD" id="cd10550">
    <property type="entry name" value="DMSOR_beta_like"/>
    <property type="match status" value="1"/>
</dbReference>
<evidence type="ECO:0000256" key="5">
    <source>
        <dbReference type="ARBA" id="ARBA00023004"/>
    </source>
</evidence>
<keyword evidence="2" id="KW-0004">4Fe-4S</keyword>
<keyword evidence="3" id="KW-0479">Metal-binding</keyword>
<keyword evidence="1" id="KW-0813">Transport</keyword>
<reference evidence="8" key="1">
    <citation type="submission" date="2020-07" db="EMBL/GenBank/DDBJ databases">
        <title>Huge and variable diversity of episymbiotic CPR bacteria and DPANN archaea in groundwater ecosystems.</title>
        <authorList>
            <person name="He C.Y."/>
            <person name="Keren R."/>
            <person name="Whittaker M."/>
            <person name="Farag I.F."/>
            <person name="Doudna J."/>
            <person name="Cate J.H.D."/>
            <person name="Banfield J.F."/>
        </authorList>
    </citation>
    <scope>NUCLEOTIDE SEQUENCE</scope>
    <source>
        <strain evidence="8">NC_groundwater_672_Ag_B-0.1um_62_36</strain>
    </source>
</reference>
<evidence type="ECO:0000256" key="2">
    <source>
        <dbReference type="ARBA" id="ARBA00022485"/>
    </source>
</evidence>
<keyword evidence="4" id="KW-0249">Electron transport</keyword>
<dbReference type="EMBL" id="JACPRF010000042">
    <property type="protein sequence ID" value="MBI2875532.1"/>
    <property type="molecule type" value="Genomic_DNA"/>
</dbReference>
<evidence type="ECO:0000313" key="8">
    <source>
        <dbReference type="EMBL" id="MBI2875532.1"/>
    </source>
</evidence>
<dbReference type="GO" id="GO:0051539">
    <property type="term" value="F:4 iron, 4 sulfur cluster binding"/>
    <property type="evidence" value="ECO:0007669"/>
    <property type="project" value="UniProtKB-KW"/>
</dbReference>
<dbReference type="InterPro" id="IPR017900">
    <property type="entry name" value="4Fe4S_Fe_S_CS"/>
</dbReference>
<dbReference type="PANTHER" id="PTHR42859:SF10">
    <property type="entry name" value="DIMETHYLSULFOXIDE REDUCTASE CHAIN B"/>
    <property type="match status" value="1"/>
</dbReference>
<gene>
    <name evidence="8" type="ORF">HYY20_01475</name>
</gene>
<feature type="domain" description="4Fe-4S ferredoxin-type" evidence="7">
    <location>
        <begin position="79"/>
        <end position="108"/>
    </location>
</feature>
<dbReference type="GO" id="GO:0046872">
    <property type="term" value="F:metal ion binding"/>
    <property type="evidence" value="ECO:0007669"/>
    <property type="project" value="UniProtKB-KW"/>
</dbReference>
<dbReference type="InterPro" id="IPR050294">
    <property type="entry name" value="RnfB_subfamily"/>
</dbReference>
<dbReference type="InterPro" id="IPR017896">
    <property type="entry name" value="4Fe4S_Fe-S-bd"/>
</dbReference>
<evidence type="ECO:0000256" key="4">
    <source>
        <dbReference type="ARBA" id="ARBA00022982"/>
    </source>
</evidence>
<evidence type="ECO:0000256" key="3">
    <source>
        <dbReference type="ARBA" id="ARBA00022723"/>
    </source>
</evidence>
<evidence type="ECO:0000256" key="6">
    <source>
        <dbReference type="ARBA" id="ARBA00023014"/>
    </source>
</evidence>
<sequence>MGSNKVLWVDPELCVGCQMCELMCSLQKTGSFNPYLARIKVTKRPEKGLNLPVICRHCQKAKCQTACPEGALEREIRTGAVVLNEAKCIGCQACAAACPFGAIQVGPQGEILKCDLCGGDPTCVQFCSKRPENTSPLRPNPEGATALKYIPTHQVTLSKRMAQCR</sequence>
<comment type="caution">
    <text evidence="8">The sequence shown here is derived from an EMBL/GenBank/DDBJ whole genome shotgun (WGS) entry which is preliminary data.</text>
</comment>
<dbReference type="PROSITE" id="PS51379">
    <property type="entry name" value="4FE4S_FER_2"/>
    <property type="match status" value="3"/>
</dbReference>
<organism evidence="8 9">
    <name type="scientific">Tectimicrobiota bacterium</name>
    <dbReference type="NCBI Taxonomy" id="2528274"/>
    <lineage>
        <taxon>Bacteria</taxon>
        <taxon>Pseudomonadati</taxon>
        <taxon>Nitrospinota/Tectimicrobiota group</taxon>
        <taxon>Candidatus Tectimicrobiota</taxon>
    </lineage>
</organism>
<protein>
    <submittedName>
        <fullName evidence="8">4Fe-4S dicluster domain-containing protein</fullName>
    </submittedName>
</protein>
<proteinExistence type="predicted"/>
<evidence type="ECO:0000256" key="1">
    <source>
        <dbReference type="ARBA" id="ARBA00022448"/>
    </source>
</evidence>
<dbReference type="Gene3D" id="3.30.70.20">
    <property type="match status" value="2"/>
</dbReference>
<keyword evidence="6" id="KW-0411">Iron-sulfur</keyword>